<feature type="region of interest" description="Disordered" evidence="1">
    <location>
        <begin position="77"/>
        <end position="117"/>
    </location>
</feature>
<accession>A0A3A8PEL6</accession>
<dbReference type="EMBL" id="RAWK01000425">
    <property type="protein sequence ID" value="RKH53051.1"/>
    <property type="molecule type" value="Genomic_DNA"/>
</dbReference>
<organism evidence="2 3">
    <name type="scientific">Corallococcus aberystwythensis</name>
    <dbReference type="NCBI Taxonomy" id="2316722"/>
    <lineage>
        <taxon>Bacteria</taxon>
        <taxon>Pseudomonadati</taxon>
        <taxon>Myxococcota</taxon>
        <taxon>Myxococcia</taxon>
        <taxon>Myxococcales</taxon>
        <taxon>Cystobacterineae</taxon>
        <taxon>Myxococcaceae</taxon>
        <taxon>Corallococcus</taxon>
    </lineage>
</organism>
<dbReference type="InterPro" id="IPR028964">
    <property type="entry name" value="Imm8"/>
</dbReference>
<proteinExistence type="predicted"/>
<evidence type="ECO:0000256" key="1">
    <source>
        <dbReference type="SAM" id="MobiDB-lite"/>
    </source>
</evidence>
<evidence type="ECO:0000313" key="3">
    <source>
        <dbReference type="Proteomes" id="UP000267003"/>
    </source>
</evidence>
<name>A0A3A8PEL6_9BACT</name>
<dbReference type="AlphaFoldDB" id="A0A3A8PEL6"/>
<sequence>MVLSGRKRVVMRRYDFDELWRWLELMIAACEGATWEECIDKSRLHFHWDFEGMECPASGLLEGHTGWLRLRGATAGEPVLQPAHGPGGEGRPPLRRGGERRSGAGTRRGARPAPLHFQRMSNAGTCGKAWVMPHSHPP</sequence>
<gene>
    <name evidence="2" type="ORF">D7W81_39490</name>
</gene>
<protein>
    <submittedName>
        <fullName evidence="2">Uncharacterized protein</fullName>
    </submittedName>
</protein>
<comment type="caution">
    <text evidence="2">The sequence shown here is derived from an EMBL/GenBank/DDBJ whole genome shotgun (WGS) entry which is preliminary data.</text>
</comment>
<reference evidence="3" key="1">
    <citation type="submission" date="2018-09" db="EMBL/GenBank/DDBJ databases">
        <authorList>
            <person name="Livingstone P.G."/>
            <person name="Whitworth D.E."/>
        </authorList>
    </citation>
    <scope>NUCLEOTIDE SEQUENCE [LARGE SCALE GENOMIC DNA]</scope>
    <source>
        <strain evidence="3">AB050A</strain>
    </source>
</reference>
<dbReference type="Proteomes" id="UP000267003">
    <property type="component" value="Unassembled WGS sequence"/>
</dbReference>
<feature type="compositionally biased region" description="Low complexity" evidence="1">
    <location>
        <begin position="103"/>
        <end position="113"/>
    </location>
</feature>
<dbReference type="Pfam" id="PF15586">
    <property type="entry name" value="Imm8"/>
    <property type="match status" value="1"/>
</dbReference>
<keyword evidence="3" id="KW-1185">Reference proteome</keyword>
<evidence type="ECO:0000313" key="2">
    <source>
        <dbReference type="EMBL" id="RKH53051.1"/>
    </source>
</evidence>